<dbReference type="EMBL" id="JAFMPP010000027">
    <property type="protein sequence ID" value="MBO0664551.1"/>
    <property type="molecule type" value="Genomic_DNA"/>
</dbReference>
<dbReference type="RefSeq" id="WP_207259466.1">
    <property type="nucleotide sequence ID" value="NZ_JAFMPP010000027.1"/>
</dbReference>
<dbReference type="Gene3D" id="3.30.1780.10">
    <property type="entry name" value="ornithine cyclodeaminase, domain 1"/>
    <property type="match status" value="1"/>
</dbReference>
<dbReference type="InterPro" id="IPR036291">
    <property type="entry name" value="NAD(P)-bd_dom_sf"/>
</dbReference>
<gene>
    <name evidence="2" type="ORF">J1C48_18430</name>
</gene>
<comment type="similarity">
    <text evidence="1">Belongs to the ornithine cyclodeaminase/mu-crystallin family.</text>
</comment>
<proteinExistence type="inferred from homology"/>
<dbReference type="GO" id="GO:0005737">
    <property type="term" value="C:cytoplasm"/>
    <property type="evidence" value="ECO:0007669"/>
    <property type="project" value="TreeGrafter"/>
</dbReference>
<name>A0A939JYM0_9HYPH</name>
<dbReference type="AlphaFoldDB" id="A0A939JYM0"/>
<dbReference type="PANTHER" id="PTHR13812">
    <property type="entry name" value="KETIMINE REDUCTASE MU-CRYSTALLIN"/>
    <property type="match status" value="1"/>
</dbReference>
<evidence type="ECO:0000313" key="2">
    <source>
        <dbReference type="EMBL" id="MBO0664551.1"/>
    </source>
</evidence>
<dbReference type="InterPro" id="IPR023401">
    <property type="entry name" value="ODC_N"/>
</dbReference>
<organism evidence="2 3">
    <name type="scientific">Jiella flava</name>
    <dbReference type="NCBI Taxonomy" id="2816857"/>
    <lineage>
        <taxon>Bacteria</taxon>
        <taxon>Pseudomonadati</taxon>
        <taxon>Pseudomonadota</taxon>
        <taxon>Alphaproteobacteria</taxon>
        <taxon>Hyphomicrobiales</taxon>
        <taxon>Aurantimonadaceae</taxon>
        <taxon>Jiella</taxon>
    </lineage>
</organism>
<evidence type="ECO:0000256" key="1">
    <source>
        <dbReference type="ARBA" id="ARBA00008903"/>
    </source>
</evidence>
<dbReference type="SUPFAM" id="SSF51735">
    <property type="entry name" value="NAD(P)-binding Rossmann-fold domains"/>
    <property type="match status" value="1"/>
</dbReference>
<protein>
    <submittedName>
        <fullName evidence="2">Ornithine cyclodeaminase family protein</fullName>
    </submittedName>
</protein>
<keyword evidence="3" id="KW-1185">Reference proteome</keyword>
<evidence type="ECO:0000313" key="3">
    <source>
        <dbReference type="Proteomes" id="UP000664122"/>
    </source>
</evidence>
<reference evidence="2" key="1">
    <citation type="submission" date="2021-03" db="EMBL/GenBank/DDBJ databases">
        <title>Whole genome sequence of Jiella sp. CQZ9-1.</title>
        <authorList>
            <person name="Tuo L."/>
        </authorList>
    </citation>
    <scope>NUCLEOTIDE SEQUENCE</scope>
    <source>
        <strain evidence="2">CQZ9-1</strain>
    </source>
</reference>
<dbReference type="Proteomes" id="UP000664122">
    <property type="component" value="Unassembled WGS sequence"/>
</dbReference>
<dbReference type="PANTHER" id="PTHR13812:SF19">
    <property type="entry name" value="KETIMINE REDUCTASE MU-CRYSTALLIN"/>
    <property type="match status" value="1"/>
</dbReference>
<dbReference type="Gene3D" id="3.40.50.720">
    <property type="entry name" value="NAD(P)-binding Rossmann-like Domain"/>
    <property type="match status" value="1"/>
</dbReference>
<dbReference type="PIRSF" id="PIRSF001439">
    <property type="entry name" value="CryM"/>
    <property type="match status" value="1"/>
</dbReference>
<accession>A0A939JYM0</accession>
<dbReference type="Pfam" id="PF02423">
    <property type="entry name" value="OCD_Mu_crystall"/>
    <property type="match status" value="1"/>
</dbReference>
<sequence length="355" mass="38075">MLERETLIVSESDIAAIIASIGIDQLMDDTIDALQAAFFEFGNGAIEIRQRTGFVYDAPEPGLVEFMPSMRTRQSVAMKVVGYHPGNPVNRQLPTILATNSLYDTTSGHLRALVDGTFATALRTGAASAVASSILAAPQSRVLGIIGTGAQAVTQAHALSRRFVFAQVLIHDTNGDHARSFADRTPFLHAPVSIVSKAEVLARADILVLATSNPVGAPPVLANGLHQPHLHINAIGSDIPGKTELSATLLQTAFVAPDYRIQALVEGECQQLSPDAIGPELHELVKAPERFWDQQQCFTVFDSTGNPLEDLVVTETLVRHAECLGIGRKITIEAGVYDPLDPYRFDAARAVARAS</sequence>
<dbReference type="InterPro" id="IPR003462">
    <property type="entry name" value="ODC_Mu_crystall"/>
</dbReference>
<comment type="caution">
    <text evidence="2">The sequence shown here is derived from an EMBL/GenBank/DDBJ whole genome shotgun (WGS) entry which is preliminary data.</text>
</comment>